<dbReference type="Ensembl" id="ENSSHAT00000031891.1">
    <property type="protein sequence ID" value="ENSSHAP00000037327.1"/>
    <property type="gene ID" value="ENSSHAG00000027186.1"/>
</dbReference>
<reference evidence="2" key="3">
    <citation type="submission" date="2025-09" db="UniProtKB">
        <authorList>
            <consortium name="Ensembl"/>
        </authorList>
    </citation>
    <scope>IDENTIFICATION</scope>
</reference>
<dbReference type="GO" id="GO:0016197">
    <property type="term" value="P:endosomal transport"/>
    <property type="evidence" value="ECO:0007669"/>
    <property type="project" value="TreeGrafter"/>
</dbReference>
<dbReference type="GO" id="GO:0032418">
    <property type="term" value="P:lysosome localization"/>
    <property type="evidence" value="ECO:0007669"/>
    <property type="project" value="TreeGrafter"/>
</dbReference>
<dbReference type="GO" id="GO:0043015">
    <property type="term" value="F:gamma-tubulin binding"/>
    <property type="evidence" value="ECO:0007669"/>
    <property type="project" value="TreeGrafter"/>
</dbReference>
<reference evidence="2" key="2">
    <citation type="submission" date="2025-08" db="UniProtKB">
        <authorList>
            <consortium name="Ensembl"/>
        </authorList>
    </citation>
    <scope>IDENTIFICATION</scope>
</reference>
<dbReference type="PANTHER" id="PTHR46479:SF1">
    <property type="entry name" value="BIOGENESIS OF LYSOSOME-RELATED ORGANELLES COMPLEX 1 SUBUNIT 2"/>
    <property type="match status" value="1"/>
</dbReference>
<evidence type="ECO:0000313" key="3">
    <source>
        <dbReference type="Proteomes" id="UP000007648"/>
    </source>
</evidence>
<dbReference type="InterPro" id="IPR019269">
    <property type="entry name" value="BLOC1_su2"/>
</dbReference>
<evidence type="ECO:0000313" key="2">
    <source>
        <dbReference type="Ensembl" id="ENSSHAP00000037327.1"/>
    </source>
</evidence>
<evidence type="ECO:0008006" key="4">
    <source>
        <dbReference type="Google" id="ProtNLM"/>
    </source>
</evidence>
<organism evidence="2 3">
    <name type="scientific">Sarcophilus harrisii</name>
    <name type="common">Tasmanian devil</name>
    <name type="synonym">Sarcophilus laniarius</name>
    <dbReference type="NCBI Taxonomy" id="9305"/>
    <lineage>
        <taxon>Eukaryota</taxon>
        <taxon>Metazoa</taxon>
        <taxon>Chordata</taxon>
        <taxon>Craniata</taxon>
        <taxon>Vertebrata</taxon>
        <taxon>Euteleostomi</taxon>
        <taxon>Mammalia</taxon>
        <taxon>Metatheria</taxon>
        <taxon>Dasyuromorphia</taxon>
        <taxon>Dasyuridae</taxon>
        <taxon>Sarcophilus</taxon>
    </lineage>
</organism>
<name>A0A7N4PGQ5_SARHA</name>
<keyword evidence="3" id="KW-1185">Reference proteome</keyword>
<evidence type="ECO:0000256" key="1">
    <source>
        <dbReference type="ARBA" id="ARBA00008468"/>
    </source>
</evidence>
<dbReference type="GeneTree" id="ENSGT00390000005889"/>
<dbReference type="GO" id="GO:0099078">
    <property type="term" value="C:BORC complex"/>
    <property type="evidence" value="ECO:0007669"/>
    <property type="project" value="TreeGrafter"/>
</dbReference>
<dbReference type="Pfam" id="PF10046">
    <property type="entry name" value="BLOC1_2"/>
    <property type="match status" value="1"/>
</dbReference>
<dbReference type="PANTHER" id="PTHR46479">
    <property type="entry name" value="BIOGENESIS OF LYSOSOME-RELATED ORGANELLES COMPLEX 1 SUBUNIT 2"/>
    <property type="match status" value="1"/>
</dbReference>
<dbReference type="Proteomes" id="UP000007648">
    <property type="component" value="Unassembled WGS sequence"/>
</dbReference>
<dbReference type="InParanoid" id="A0A7N4PGQ5"/>
<proteinExistence type="inferred from homology"/>
<reference evidence="2 3" key="1">
    <citation type="journal article" date="2011" name="Proc. Natl. Acad. Sci. U.S.A.">
        <title>Genetic diversity and population structure of the endangered marsupial Sarcophilus harrisii (Tasmanian devil).</title>
        <authorList>
            <person name="Miller W."/>
            <person name="Hayes V.M."/>
            <person name="Ratan A."/>
            <person name="Petersen D.C."/>
            <person name="Wittekindt N.E."/>
            <person name="Miller J."/>
            <person name="Walenz B."/>
            <person name="Knight J."/>
            <person name="Qi J."/>
            <person name="Zhao F."/>
            <person name="Wang Q."/>
            <person name="Bedoya-Reina O.C."/>
            <person name="Katiyar N."/>
            <person name="Tomsho L.P."/>
            <person name="Kasson L.M."/>
            <person name="Hardie R.A."/>
            <person name="Woodbridge P."/>
            <person name="Tindall E.A."/>
            <person name="Bertelsen M.F."/>
            <person name="Dixon D."/>
            <person name="Pyecroft S."/>
            <person name="Helgen K.M."/>
            <person name="Lesk A.M."/>
            <person name="Pringle T.H."/>
            <person name="Patterson N."/>
            <person name="Zhang Y."/>
            <person name="Kreiss A."/>
            <person name="Woods G.M."/>
            <person name="Jones M.E."/>
            <person name="Schuster S.C."/>
        </authorList>
    </citation>
    <scope>NUCLEOTIDE SEQUENCE [LARGE SCALE GENOMIC DNA]</scope>
</reference>
<dbReference type="GO" id="GO:0031083">
    <property type="term" value="C:BLOC-1 complex"/>
    <property type="evidence" value="ECO:0007669"/>
    <property type="project" value="TreeGrafter"/>
</dbReference>
<gene>
    <name evidence="2" type="primary">LOC100915726</name>
</gene>
<protein>
    <recommendedName>
        <fullName evidence="4">Biogenesis of lysosomal organelles complex 1 subunit 2</fullName>
    </recommendedName>
</protein>
<sequence length="112" mass="13408">MAMYLTSKLTTMSEEYKFLENMNKLHILKYLEMKDISVNLNRYLKNQNQKYAALQPYLDQITLIKDQVAALEQAAYKLDAYEKKLETKYKKLERTYKFFSPKTLTPQMFLKS</sequence>
<dbReference type="GO" id="GO:0000930">
    <property type="term" value="C:gamma-tubulin complex"/>
    <property type="evidence" value="ECO:0007669"/>
    <property type="project" value="TreeGrafter"/>
</dbReference>
<comment type="similarity">
    <text evidence="1">Belongs to the BLOC1S2 family.</text>
</comment>
<accession>A0A7N4PGQ5</accession>
<dbReference type="AlphaFoldDB" id="A0A7N4PGQ5"/>